<feature type="region of interest" description="Disordered" evidence="1">
    <location>
        <begin position="1"/>
        <end position="57"/>
    </location>
</feature>
<evidence type="ECO:0000313" key="4">
    <source>
        <dbReference type="Proteomes" id="UP000287651"/>
    </source>
</evidence>
<dbReference type="PANTHER" id="PTHR33179:SF58">
    <property type="entry name" value="OS08G0409500 PROTEIN"/>
    <property type="match status" value="1"/>
</dbReference>
<sequence>MDSSHSGSIQSSSSGDNEEDDSRGESISSFLNLPPPAPTTAATALQHHHPSSSSSSIFDPLSAYLASFPFSTPESNSLDLDSTWPKGIASSSLSFYPTSTTPGSMTVARPSASASTSPSSVQPQVQADRPTVAPRASKKRSRASRRAPTTVLATDTSNFRDMVQQFTGFPTPPFTSSPFPRPRLDLFSMAAAAAVPPYLLRPFPQKTQAAAFPPMPSSSSALEAIASFARGTLSGINLPITATATSSSSSSTSSSTGKCQLSIVDARPSKPSLDMQSANLVSQPLRQSQAAPKINSHALSAFGAAPHGTPDYTMGGLGSLIATEGTKSTDRVHALSGWVGESAQENAEQAGLKAVIRNYRNQD</sequence>
<feature type="domain" description="VQ" evidence="2">
    <location>
        <begin position="146"/>
        <end position="173"/>
    </location>
</feature>
<protein>
    <recommendedName>
        <fullName evidence="2">VQ domain-containing protein</fullName>
    </recommendedName>
</protein>
<dbReference type="Proteomes" id="UP000287651">
    <property type="component" value="Unassembled WGS sequence"/>
</dbReference>
<dbReference type="InterPro" id="IPR039609">
    <property type="entry name" value="VQ_15/22"/>
</dbReference>
<name>A0A426XBR6_ENSVE</name>
<comment type="caution">
    <text evidence="3">The sequence shown here is derived from an EMBL/GenBank/DDBJ whole genome shotgun (WGS) entry which is preliminary data.</text>
</comment>
<evidence type="ECO:0000313" key="3">
    <source>
        <dbReference type="EMBL" id="RRT36915.1"/>
    </source>
</evidence>
<reference evidence="3 4" key="1">
    <citation type="journal article" date="2014" name="Agronomy (Basel)">
        <title>A Draft Genome Sequence for Ensete ventricosum, the Drought-Tolerant Tree Against Hunger.</title>
        <authorList>
            <person name="Harrison J."/>
            <person name="Moore K.A."/>
            <person name="Paszkiewicz K."/>
            <person name="Jones T."/>
            <person name="Grant M."/>
            <person name="Ambacheew D."/>
            <person name="Muzemil S."/>
            <person name="Studholme D.J."/>
        </authorList>
    </citation>
    <scope>NUCLEOTIDE SEQUENCE [LARGE SCALE GENOMIC DNA]</scope>
</reference>
<dbReference type="Pfam" id="PF05678">
    <property type="entry name" value="VQ"/>
    <property type="match status" value="1"/>
</dbReference>
<feature type="compositionally biased region" description="Low complexity" evidence="1">
    <location>
        <begin position="107"/>
        <end position="126"/>
    </location>
</feature>
<dbReference type="EMBL" id="AMZH03022915">
    <property type="protein sequence ID" value="RRT36915.1"/>
    <property type="molecule type" value="Genomic_DNA"/>
</dbReference>
<dbReference type="AlphaFoldDB" id="A0A426XBR6"/>
<feature type="compositionally biased region" description="Basic residues" evidence="1">
    <location>
        <begin position="136"/>
        <end position="145"/>
    </location>
</feature>
<feature type="compositionally biased region" description="Low complexity" evidence="1">
    <location>
        <begin position="1"/>
        <end position="15"/>
    </location>
</feature>
<dbReference type="PANTHER" id="PTHR33179">
    <property type="entry name" value="VQ MOTIF-CONTAINING PROTEIN"/>
    <property type="match status" value="1"/>
</dbReference>
<dbReference type="InterPro" id="IPR008889">
    <property type="entry name" value="VQ"/>
</dbReference>
<gene>
    <name evidence="3" type="ORF">B296_00034183</name>
</gene>
<accession>A0A426XBR6</accession>
<proteinExistence type="predicted"/>
<organism evidence="3 4">
    <name type="scientific">Ensete ventricosum</name>
    <name type="common">Abyssinian banana</name>
    <name type="synonym">Musa ensete</name>
    <dbReference type="NCBI Taxonomy" id="4639"/>
    <lineage>
        <taxon>Eukaryota</taxon>
        <taxon>Viridiplantae</taxon>
        <taxon>Streptophyta</taxon>
        <taxon>Embryophyta</taxon>
        <taxon>Tracheophyta</taxon>
        <taxon>Spermatophyta</taxon>
        <taxon>Magnoliopsida</taxon>
        <taxon>Liliopsida</taxon>
        <taxon>Zingiberales</taxon>
        <taxon>Musaceae</taxon>
        <taxon>Ensete</taxon>
    </lineage>
</organism>
<feature type="region of interest" description="Disordered" evidence="1">
    <location>
        <begin position="99"/>
        <end position="150"/>
    </location>
</feature>
<evidence type="ECO:0000256" key="1">
    <source>
        <dbReference type="SAM" id="MobiDB-lite"/>
    </source>
</evidence>
<evidence type="ECO:0000259" key="2">
    <source>
        <dbReference type="Pfam" id="PF05678"/>
    </source>
</evidence>